<keyword evidence="10" id="KW-1185">Reference proteome</keyword>
<dbReference type="EC" id="1.13.11.27" evidence="8"/>
<keyword evidence="2 5" id="KW-0479">Metal-binding</keyword>
<dbReference type="GO" id="GO:0006572">
    <property type="term" value="P:L-tyrosine catabolic process"/>
    <property type="evidence" value="ECO:0007669"/>
    <property type="project" value="TreeGrafter"/>
</dbReference>
<protein>
    <submittedName>
        <fullName evidence="7">4-hydroxyphenylpyruvate dioxygenase</fullName>
        <ecNumber evidence="8">1.13.11.27</ecNumber>
    </submittedName>
</protein>
<feature type="binding site" evidence="5">
    <location>
        <position position="325"/>
    </location>
    <ligand>
        <name>Fe cation</name>
        <dbReference type="ChEBI" id="CHEBI:24875"/>
    </ligand>
</feature>
<evidence type="ECO:0000256" key="2">
    <source>
        <dbReference type="ARBA" id="ARBA00022723"/>
    </source>
</evidence>
<organism evidence="7 9">
    <name type="scientific">Streptomyces parvulus</name>
    <dbReference type="NCBI Taxonomy" id="146923"/>
    <lineage>
        <taxon>Bacteria</taxon>
        <taxon>Bacillati</taxon>
        <taxon>Actinomycetota</taxon>
        <taxon>Actinomycetes</taxon>
        <taxon>Kitasatosporales</taxon>
        <taxon>Streptomycetaceae</taxon>
        <taxon>Streptomyces</taxon>
    </lineage>
</organism>
<dbReference type="KEGG" id="spav:Spa2297_26610"/>
<dbReference type="Pfam" id="PF14696">
    <property type="entry name" value="Glyoxalase_5"/>
    <property type="match status" value="1"/>
</dbReference>
<dbReference type="PIRSF" id="PIRSF009283">
    <property type="entry name" value="HPP_dOase"/>
    <property type="match status" value="1"/>
</dbReference>
<evidence type="ECO:0000256" key="5">
    <source>
        <dbReference type="PIRSR" id="PIRSR009283-1"/>
    </source>
</evidence>
<feature type="binding site" evidence="5">
    <location>
        <position position="246"/>
    </location>
    <ligand>
        <name>Fe cation</name>
        <dbReference type="ChEBI" id="CHEBI:24875"/>
    </ligand>
</feature>
<dbReference type="InterPro" id="IPR029068">
    <property type="entry name" value="Glyas_Bleomycin-R_OHBP_Dase"/>
</dbReference>
<dbReference type="InterPro" id="IPR041736">
    <property type="entry name" value="4OHPhenylPyrv_dOase_N"/>
</dbReference>
<dbReference type="CDD" id="cd08342">
    <property type="entry name" value="HPPD_N_like"/>
    <property type="match status" value="1"/>
</dbReference>
<reference evidence="7 9" key="1">
    <citation type="submission" date="2016-05" db="EMBL/GenBank/DDBJ databases">
        <title>Non-Contiguous Finished Genome Sequence of Streptomyces parvulus 2297 Integrated Site-Specifically with Actinophage R4.</title>
        <authorList>
            <person name="Nishizawa T."/>
            <person name="Miura T."/>
            <person name="Harada C."/>
            <person name="Guo Y."/>
            <person name="Narisawa K."/>
            <person name="Ohta H."/>
            <person name="Takahashi H."/>
            <person name="Shirai M."/>
        </authorList>
    </citation>
    <scope>NUCLEOTIDE SEQUENCE [LARGE SCALE GENOMIC DNA]</scope>
    <source>
        <strain evidence="7 9">2297</strain>
    </source>
</reference>
<reference evidence="8 10" key="2">
    <citation type="submission" date="2024-01" db="EMBL/GenBank/DDBJ databases">
        <title>Genome mining of biosynthetic gene clusters to explore secondary metabolites of Streptomyces sp.</title>
        <authorList>
            <person name="Baig A."/>
            <person name="Ajitkumar Shintre N."/>
            <person name="Kumar H."/>
            <person name="Anbarasu A."/>
            <person name="Ramaiah S."/>
        </authorList>
    </citation>
    <scope>NUCLEOTIDE SEQUENCE [LARGE SCALE GENOMIC DNA]</scope>
    <source>
        <strain evidence="8 10">A03</strain>
    </source>
</reference>
<evidence type="ECO:0000313" key="9">
    <source>
        <dbReference type="Proteomes" id="UP000078468"/>
    </source>
</evidence>
<dbReference type="Gene3D" id="3.10.180.10">
    <property type="entry name" value="2,3-Dihydroxybiphenyl 1,2-Dioxygenase, domain 1"/>
    <property type="match status" value="2"/>
</dbReference>
<dbReference type="EMBL" id="CP015866">
    <property type="protein sequence ID" value="ANJ10228.1"/>
    <property type="molecule type" value="Genomic_DNA"/>
</dbReference>
<keyword evidence="4 5" id="KW-0408">Iron</keyword>
<evidence type="ECO:0000313" key="7">
    <source>
        <dbReference type="EMBL" id="ANJ10228.1"/>
    </source>
</evidence>
<dbReference type="RefSeq" id="WP_064730548.1">
    <property type="nucleotide sequence ID" value="NZ_BMRX01000007.1"/>
</dbReference>
<comment type="cofactor">
    <cofactor evidence="5">
        <name>Fe cation</name>
        <dbReference type="ChEBI" id="CHEBI:24875"/>
    </cofactor>
    <text evidence="5">Binds 1 Fe cation per subunit.</text>
</comment>
<dbReference type="InterPro" id="IPR041735">
    <property type="entry name" value="4OHPhenylPyrv_dOase_C"/>
</dbReference>
<feature type="domain" description="VOC" evidence="6">
    <location>
        <begin position="163"/>
        <end position="314"/>
    </location>
</feature>
<dbReference type="NCBIfam" id="TIGR01263">
    <property type="entry name" value="4HPPD"/>
    <property type="match status" value="1"/>
</dbReference>
<comment type="similarity">
    <text evidence="1">Belongs to the 4HPPD family.</text>
</comment>
<sequence>MKIEAVDHVEFHVGDAQQSAFYLCTAFGFRVCGQAGPETGRVDSRSLLLRQGGVDVVLTSALTPDHPAAGYVSRHGDGVANIAFRVPDAAKAFETAVARGATPVEEPVVHSQCGTEVVTASVLGFGDVAHRFVQRTGDPAEFLPGTMDMIADDPEESEQLLHTVDHAAICLPAGELRPTVAFYEKVFGFGQIFEEFIEVGEQAMDSKVVQSSSGKVTFTLIEPVTDRRPGQIDTFLARHGGAGVQHLALLTDDIVSAVPALEARGVTFLDTPGSYYDELGGRLKRPDLRLEDLRRTNVLVDQDHWGQVFQIFTQSMHVRKTFFWEVIDRHGARTFGSGNIKALYEAVAREKAMA</sequence>
<feature type="binding site" evidence="5">
    <location>
        <position position="166"/>
    </location>
    <ligand>
        <name>Fe cation</name>
        <dbReference type="ChEBI" id="CHEBI:24875"/>
    </ligand>
</feature>
<dbReference type="CDD" id="cd07250">
    <property type="entry name" value="HPPD_C_like"/>
    <property type="match status" value="1"/>
</dbReference>
<accession>A0A191V5Q1</accession>
<keyword evidence="8" id="KW-0560">Oxidoreductase</keyword>
<evidence type="ECO:0000256" key="1">
    <source>
        <dbReference type="ARBA" id="ARBA00005877"/>
    </source>
</evidence>
<dbReference type="PANTHER" id="PTHR11959">
    <property type="entry name" value="4-HYDROXYPHENYLPYRUVATE DIOXYGENASE"/>
    <property type="match status" value="1"/>
</dbReference>
<dbReference type="PROSITE" id="PS51819">
    <property type="entry name" value="VOC"/>
    <property type="match status" value="2"/>
</dbReference>
<dbReference type="Proteomes" id="UP001585018">
    <property type="component" value="Unassembled WGS sequence"/>
</dbReference>
<evidence type="ECO:0000256" key="4">
    <source>
        <dbReference type="ARBA" id="ARBA00023004"/>
    </source>
</evidence>
<dbReference type="Pfam" id="PF00903">
    <property type="entry name" value="Glyoxalase"/>
    <property type="match status" value="1"/>
</dbReference>
<evidence type="ECO:0000256" key="3">
    <source>
        <dbReference type="ARBA" id="ARBA00022737"/>
    </source>
</evidence>
<dbReference type="EMBL" id="JAYMRR010000004">
    <property type="protein sequence ID" value="MFB8749041.1"/>
    <property type="molecule type" value="Genomic_DNA"/>
</dbReference>
<dbReference type="GO" id="GO:0003868">
    <property type="term" value="F:4-hydroxyphenylpyruvate dioxygenase activity"/>
    <property type="evidence" value="ECO:0007669"/>
    <property type="project" value="UniProtKB-EC"/>
</dbReference>
<keyword evidence="7" id="KW-0223">Dioxygenase</keyword>
<dbReference type="AlphaFoldDB" id="A0A191V5Q1"/>
<evidence type="ECO:0000259" key="6">
    <source>
        <dbReference type="PROSITE" id="PS51819"/>
    </source>
</evidence>
<evidence type="ECO:0000313" key="10">
    <source>
        <dbReference type="Proteomes" id="UP001585018"/>
    </source>
</evidence>
<dbReference type="Proteomes" id="UP000078468">
    <property type="component" value="Chromosome"/>
</dbReference>
<dbReference type="InterPro" id="IPR037523">
    <property type="entry name" value="VOC_core"/>
</dbReference>
<dbReference type="GeneID" id="91308474"/>
<dbReference type="InterPro" id="IPR004360">
    <property type="entry name" value="Glyas_Fos-R_dOase_dom"/>
</dbReference>
<proteinExistence type="inferred from homology"/>
<gene>
    <name evidence="8" type="primary">hppD</name>
    <name evidence="7" type="ORF">Spa2297_26610</name>
    <name evidence="8" type="ORF">VSS30_09490</name>
</gene>
<keyword evidence="3" id="KW-0677">Repeat</keyword>
<evidence type="ECO:0000313" key="8">
    <source>
        <dbReference type="EMBL" id="MFB8749041.1"/>
    </source>
</evidence>
<dbReference type="InterPro" id="IPR005956">
    <property type="entry name" value="4OHPhenylPyrv_dOase"/>
</dbReference>
<dbReference type="PANTHER" id="PTHR11959:SF1">
    <property type="entry name" value="4-HYDROXYPHENYLPYRUVATE DIOXYGENASE"/>
    <property type="match status" value="1"/>
</dbReference>
<feature type="domain" description="VOC" evidence="6">
    <location>
        <begin position="5"/>
        <end position="135"/>
    </location>
</feature>
<dbReference type="SUPFAM" id="SSF54593">
    <property type="entry name" value="Glyoxalase/Bleomycin resistance protein/Dihydroxybiphenyl dioxygenase"/>
    <property type="match status" value="1"/>
</dbReference>
<name>A0A191V5Q1_9ACTN</name>
<dbReference type="GO" id="GO:0046872">
    <property type="term" value="F:metal ion binding"/>
    <property type="evidence" value="ECO:0007669"/>
    <property type="project" value="UniProtKB-KW"/>
</dbReference>
<keyword evidence="7" id="KW-0670">Pyruvate</keyword>